<evidence type="ECO:0000256" key="3">
    <source>
        <dbReference type="ARBA" id="ARBA00022552"/>
    </source>
</evidence>
<feature type="domain" description="RimM N-terminal" evidence="6">
    <location>
        <begin position="10"/>
        <end position="93"/>
    </location>
</feature>
<evidence type="ECO:0000256" key="5">
    <source>
        <dbReference type="HAMAP-Rule" id="MF_00014"/>
    </source>
</evidence>
<organism evidence="8 9">
    <name type="scientific">Thiomonas arsenitoxydans (strain DSM 22701 / CIP 110005 / 3As)</name>
    <dbReference type="NCBI Taxonomy" id="426114"/>
    <lineage>
        <taxon>Bacteria</taxon>
        <taxon>Pseudomonadati</taxon>
        <taxon>Pseudomonadota</taxon>
        <taxon>Betaproteobacteria</taxon>
        <taxon>Burkholderiales</taxon>
        <taxon>Thiomonas</taxon>
    </lineage>
</organism>
<dbReference type="AlphaFoldDB" id="A0A8I1SVY4"/>
<dbReference type="GO" id="GO:0005737">
    <property type="term" value="C:cytoplasm"/>
    <property type="evidence" value="ECO:0007669"/>
    <property type="project" value="UniProtKB-SubCell"/>
</dbReference>
<dbReference type="GO" id="GO:0043022">
    <property type="term" value="F:ribosome binding"/>
    <property type="evidence" value="ECO:0007669"/>
    <property type="project" value="InterPro"/>
</dbReference>
<dbReference type="RefSeq" id="WP_276727310.1">
    <property type="nucleotide sequence ID" value="NZ_JAFKMR010000010.1"/>
</dbReference>
<dbReference type="GO" id="GO:0005840">
    <property type="term" value="C:ribosome"/>
    <property type="evidence" value="ECO:0007669"/>
    <property type="project" value="InterPro"/>
</dbReference>
<dbReference type="InterPro" id="IPR056792">
    <property type="entry name" value="PRC_RimM"/>
</dbReference>
<comment type="domain">
    <text evidence="5">The PRC barrel domain binds ribosomal protein uS19.</text>
</comment>
<dbReference type="SUPFAM" id="SSF50447">
    <property type="entry name" value="Translation proteins"/>
    <property type="match status" value="1"/>
</dbReference>
<dbReference type="SUPFAM" id="SSF50346">
    <property type="entry name" value="PRC-barrel domain"/>
    <property type="match status" value="1"/>
</dbReference>
<evidence type="ECO:0000259" key="6">
    <source>
        <dbReference type="Pfam" id="PF01782"/>
    </source>
</evidence>
<protein>
    <recommendedName>
        <fullName evidence="5">Ribosome maturation factor RimM</fullName>
    </recommendedName>
</protein>
<dbReference type="InterPro" id="IPR002676">
    <property type="entry name" value="RimM_N"/>
</dbReference>
<accession>A0A8I1SVY4</accession>
<comment type="subcellular location">
    <subcellularLocation>
        <location evidence="5">Cytoplasm</location>
    </subcellularLocation>
</comment>
<name>A0A8I1SVY4_THIA3</name>
<dbReference type="InterPro" id="IPR011033">
    <property type="entry name" value="PRC_barrel-like_sf"/>
</dbReference>
<dbReference type="InterPro" id="IPR011961">
    <property type="entry name" value="RimM"/>
</dbReference>
<comment type="function">
    <text evidence="5">An accessory protein needed during the final step in the assembly of 30S ribosomal subunit, possibly for assembly of the head region. Essential for efficient processing of 16S rRNA. May be needed both before and after RbfA during the maturation of 16S rRNA. It has affinity for free ribosomal 30S subunits but not for 70S ribosomes.</text>
</comment>
<evidence type="ECO:0000256" key="2">
    <source>
        <dbReference type="ARBA" id="ARBA00022517"/>
    </source>
</evidence>
<sequence length="180" mass="19772">MAIPDDLYLVGHILDAWGVRGWVKVAPDAPQATALLKSKTWWLSRPGFENEPTPIAVRLVRRHGSALVALLEGPEDRSGAEALRGRQIAVRRADFPPPDEGEFYWADLIGCEVRSPEGADLGRVIGLMESAAHAVLRVQIPQTSADAKPRERLIPFVEAYIVSVDLPAKTIIALWDASYD</sequence>
<comment type="subunit">
    <text evidence="5">Binds ribosomal protein uS19.</text>
</comment>
<dbReference type="NCBIfam" id="TIGR02273">
    <property type="entry name" value="16S_RimM"/>
    <property type="match status" value="1"/>
</dbReference>
<dbReference type="HAMAP" id="MF_00014">
    <property type="entry name" value="Ribosome_mat_RimM"/>
    <property type="match status" value="1"/>
</dbReference>
<evidence type="ECO:0000313" key="8">
    <source>
        <dbReference type="EMBL" id="MBN8743061.1"/>
    </source>
</evidence>
<evidence type="ECO:0000256" key="1">
    <source>
        <dbReference type="ARBA" id="ARBA00022490"/>
    </source>
</evidence>
<dbReference type="InterPro" id="IPR036976">
    <property type="entry name" value="RimM_N_sf"/>
</dbReference>
<comment type="caution">
    <text evidence="8">The sequence shown here is derived from an EMBL/GenBank/DDBJ whole genome shotgun (WGS) entry which is preliminary data.</text>
</comment>
<dbReference type="PANTHER" id="PTHR33692:SF1">
    <property type="entry name" value="RIBOSOME MATURATION FACTOR RIMM"/>
    <property type="match status" value="1"/>
</dbReference>
<dbReference type="Pfam" id="PF24986">
    <property type="entry name" value="PRC_RimM"/>
    <property type="match status" value="1"/>
</dbReference>
<keyword evidence="2 5" id="KW-0690">Ribosome biogenesis</keyword>
<dbReference type="Pfam" id="PF01782">
    <property type="entry name" value="RimM"/>
    <property type="match status" value="1"/>
</dbReference>
<gene>
    <name evidence="5 8" type="primary">rimM</name>
    <name evidence="8" type="ORF">J0I24_02015</name>
</gene>
<comment type="similarity">
    <text evidence="5">Belongs to the RimM family.</text>
</comment>
<evidence type="ECO:0000313" key="9">
    <source>
        <dbReference type="Proteomes" id="UP000664800"/>
    </source>
</evidence>
<proteinExistence type="inferred from homology"/>
<keyword evidence="3 5" id="KW-0698">rRNA processing</keyword>
<feature type="domain" description="Ribosome maturation factor RimM PRC barrel" evidence="7">
    <location>
        <begin position="105"/>
        <end position="174"/>
    </location>
</feature>
<dbReference type="InterPro" id="IPR009000">
    <property type="entry name" value="Transl_B-barrel_sf"/>
</dbReference>
<dbReference type="Proteomes" id="UP000664800">
    <property type="component" value="Unassembled WGS sequence"/>
</dbReference>
<keyword evidence="4 5" id="KW-0143">Chaperone</keyword>
<dbReference type="EMBL" id="JAFKMR010000010">
    <property type="protein sequence ID" value="MBN8743061.1"/>
    <property type="molecule type" value="Genomic_DNA"/>
</dbReference>
<evidence type="ECO:0000259" key="7">
    <source>
        <dbReference type="Pfam" id="PF24986"/>
    </source>
</evidence>
<dbReference type="GO" id="GO:0042274">
    <property type="term" value="P:ribosomal small subunit biogenesis"/>
    <property type="evidence" value="ECO:0007669"/>
    <property type="project" value="UniProtKB-UniRule"/>
</dbReference>
<dbReference type="Gene3D" id="2.40.30.60">
    <property type="entry name" value="RimM"/>
    <property type="match status" value="1"/>
</dbReference>
<keyword evidence="1 5" id="KW-0963">Cytoplasm</keyword>
<evidence type="ECO:0000256" key="4">
    <source>
        <dbReference type="ARBA" id="ARBA00023186"/>
    </source>
</evidence>
<reference evidence="8" key="1">
    <citation type="submission" date="2021-02" db="EMBL/GenBank/DDBJ databases">
        <title>Thiocyanate and organic carbon inputs drive convergent selection for specific autotrophic Afipia and Thiobacillus strains within complex microbiomes.</title>
        <authorList>
            <person name="Huddy R.J."/>
            <person name="Sachdeva R."/>
            <person name="Kadzinga F."/>
            <person name="Kantor R.S."/>
            <person name="Harrison S.T.L."/>
            <person name="Banfield J.F."/>
        </authorList>
    </citation>
    <scope>NUCLEOTIDE SEQUENCE</scope>
    <source>
        <strain evidence="8">SCN18_13_7_16_R3_B_64_19</strain>
    </source>
</reference>
<dbReference type="GO" id="GO:0006364">
    <property type="term" value="P:rRNA processing"/>
    <property type="evidence" value="ECO:0007669"/>
    <property type="project" value="UniProtKB-UniRule"/>
</dbReference>
<dbReference type="Gene3D" id="2.30.30.240">
    <property type="entry name" value="PRC-barrel domain"/>
    <property type="match status" value="1"/>
</dbReference>
<dbReference type="PANTHER" id="PTHR33692">
    <property type="entry name" value="RIBOSOME MATURATION FACTOR RIMM"/>
    <property type="match status" value="1"/>
</dbReference>